<evidence type="ECO:0000313" key="1">
    <source>
        <dbReference type="EMBL" id="ETN70117.1"/>
    </source>
</evidence>
<dbReference type="EMBL" id="KI669015">
    <property type="protein sequence ID" value="ETN70117.1"/>
    <property type="molecule type" value="Genomic_DNA"/>
</dbReference>
<reference evidence="2" key="1">
    <citation type="journal article" date="2014" name="Nat. Genet.">
        <title>Genome of the human hookworm Necator americanus.</title>
        <authorList>
            <person name="Tang Y.T."/>
            <person name="Gao X."/>
            <person name="Rosa B.A."/>
            <person name="Abubucker S."/>
            <person name="Hallsworth-Pepin K."/>
            <person name="Martin J."/>
            <person name="Tyagi R."/>
            <person name="Heizer E."/>
            <person name="Zhang X."/>
            <person name="Bhonagiri-Palsikar V."/>
            <person name="Minx P."/>
            <person name="Warren W.C."/>
            <person name="Wang Q."/>
            <person name="Zhan B."/>
            <person name="Hotez P.J."/>
            <person name="Sternberg P.W."/>
            <person name="Dougall A."/>
            <person name="Gaze S.T."/>
            <person name="Mulvenna J."/>
            <person name="Sotillo J."/>
            <person name="Ranganathan S."/>
            <person name="Rabelo E.M."/>
            <person name="Wilson R.K."/>
            <person name="Felgner P.L."/>
            <person name="Bethony J."/>
            <person name="Hawdon J.M."/>
            <person name="Gasser R.B."/>
            <person name="Loukas A."/>
            <person name="Mitreva M."/>
        </authorList>
    </citation>
    <scope>NUCLEOTIDE SEQUENCE [LARGE SCALE GENOMIC DNA]</scope>
</reference>
<dbReference type="KEGG" id="nai:NECAME_01065"/>
<dbReference type="Proteomes" id="UP000053676">
    <property type="component" value="Unassembled WGS sequence"/>
</dbReference>
<accession>W2SN31</accession>
<protein>
    <submittedName>
        <fullName evidence="1">Uncharacterized protein</fullName>
    </submittedName>
</protein>
<evidence type="ECO:0000313" key="2">
    <source>
        <dbReference type="Proteomes" id="UP000053676"/>
    </source>
</evidence>
<name>W2SN31_NECAM</name>
<keyword evidence="2" id="KW-1185">Reference proteome</keyword>
<sequence>MRSAECTEHMGALGNQRVVCTPSTLLYRDIARHFNDITGITTTAKKGRQVNPQARFGFTHIDRIVTENNEPKENSQQLAPPLKSAIFVILDVAVMCRFEPPSHQFHSKPFCCGSPIVQLVDHSEIDTSLK</sequence>
<organism evidence="1 2">
    <name type="scientific">Necator americanus</name>
    <name type="common">Human hookworm</name>
    <dbReference type="NCBI Taxonomy" id="51031"/>
    <lineage>
        <taxon>Eukaryota</taxon>
        <taxon>Metazoa</taxon>
        <taxon>Ecdysozoa</taxon>
        <taxon>Nematoda</taxon>
        <taxon>Chromadorea</taxon>
        <taxon>Rhabditida</taxon>
        <taxon>Rhabditina</taxon>
        <taxon>Rhabditomorpha</taxon>
        <taxon>Strongyloidea</taxon>
        <taxon>Ancylostomatidae</taxon>
        <taxon>Bunostominae</taxon>
        <taxon>Necator</taxon>
    </lineage>
</organism>
<proteinExistence type="predicted"/>
<gene>
    <name evidence="1" type="ORF">NECAME_01065</name>
</gene>
<dbReference type="AlphaFoldDB" id="W2SN31"/>